<keyword evidence="1" id="KW-0614">Plasmid</keyword>
<evidence type="ECO:0000313" key="1">
    <source>
        <dbReference type="EMBL" id="AFJ91372.1"/>
    </source>
</evidence>
<protein>
    <submittedName>
        <fullName evidence="1">Uncharacterized protein</fullName>
    </submittedName>
</protein>
<geneLocation type="plasmid" evidence="1">
    <name>pHRC017</name>
</geneLocation>
<gene>
    <name evidence="1" type="ORF">pHRC017_0224</name>
</gene>
<dbReference type="EMBL" id="JQ665880">
    <property type="protein sequence ID" value="AFJ91372.1"/>
    <property type="molecule type" value="Genomic_DNA"/>
</dbReference>
<sequence length="40" mass="4682">MTASFFTRMNQISLSAGYADRLVQICNRSRRMAEETKLER</sequence>
<accession>I2E1K4</accession>
<name>I2E1K4_RHIML</name>
<proteinExistence type="predicted"/>
<dbReference type="AlphaFoldDB" id="I2E1K4"/>
<reference evidence="1" key="1">
    <citation type="journal article" date="2012" name="Mol. Plant Microbe Interact.">
        <title>Rhizobial plasmids that cause impaired symbiotic nitrogen fixation and enhanced host invasion.</title>
        <authorList>
            <person name="Crook M.B."/>
            <person name="Lindsay D.P."/>
            <person name="Biggs M.B."/>
            <person name="Bentley J.S."/>
            <person name="Price J.C."/>
            <person name="Clement S.C."/>
            <person name="Clement M.J."/>
            <person name="Long S.R."/>
            <person name="Griffitts J.S."/>
        </authorList>
    </citation>
    <scope>NUCLEOTIDE SEQUENCE</scope>
    <source>
        <strain evidence="1">C017</strain>
        <plasmid evidence="1">pHRC017</plasmid>
    </source>
</reference>
<organism evidence="1">
    <name type="scientific">Rhizobium meliloti</name>
    <name type="common">Ensifer meliloti</name>
    <name type="synonym">Sinorhizobium meliloti</name>
    <dbReference type="NCBI Taxonomy" id="382"/>
    <lineage>
        <taxon>Bacteria</taxon>
        <taxon>Pseudomonadati</taxon>
        <taxon>Pseudomonadota</taxon>
        <taxon>Alphaproteobacteria</taxon>
        <taxon>Hyphomicrobiales</taxon>
        <taxon>Rhizobiaceae</taxon>
        <taxon>Sinorhizobium/Ensifer group</taxon>
        <taxon>Sinorhizobium</taxon>
    </lineage>
</organism>